<dbReference type="EMBL" id="CP104558">
    <property type="protein sequence ID" value="UXH46061.1"/>
    <property type="molecule type" value="Genomic_DNA"/>
</dbReference>
<protein>
    <submittedName>
        <fullName evidence="1">DUF5937 family protein</fullName>
    </submittedName>
</protein>
<gene>
    <name evidence="1" type="ORF">N5C46_08450</name>
</gene>
<evidence type="ECO:0000313" key="2">
    <source>
        <dbReference type="Proteomes" id="UP001064027"/>
    </source>
</evidence>
<proteinExistence type="predicted"/>
<dbReference type="Proteomes" id="UP001064027">
    <property type="component" value="Chromosome"/>
</dbReference>
<reference evidence="1" key="1">
    <citation type="submission" date="2022-09" db="EMBL/GenBank/DDBJ databases">
        <title>Complete genome sequence of Rossellomorea vietnamensis strain RL-WG62, a newly isolated PGPR with the potential for plant salinity stress alleviation.</title>
        <authorList>
            <person name="Ren L."/>
            <person name="Wang G."/>
            <person name="Hu H."/>
        </authorList>
    </citation>
    <scope>NUCLEOTIDE SEQUENCE</scope>
    <source>
        <strain evidence="1">RL-WG62</strain>
    </source>
</reference>
<keyword evidence="2" id="KW-1185">Reference proteome</keyword>
<name>A0ACD4CCQ1_9BACI</name>
<sequence length="348" mass="40579">MGMEIVFSPFNELMASLHVLCNPVHHPYRRKWAMEVERSLPTEMVDEIRLLGSLSYEWMYLMNIRNEYVLNESSTEEVIEFICSMPDDAFVFYMLGEQYSVDTLKSWKKDSRMSPLSFQQKELLSHPKQWKDRIHELLYEFNEKVFQPELFRIRPWIKSAAATFQQKLDQSSLEALNEVHPDVTVTLQTIKVQKGETYQFSLADYPHVTLQPSTFITPHVMLGVYPGRLCLGLHVAVPDTEEMKDEPPEDLLLMFKALGEATRLKILRDVLIHPYSTKQLAEKHSLSEATISGHIKTLQKAGLVKSERKGYYIFYSGNRERMESLRSDLSQFISLPLLEQFIYEHDFA</sequence>
<evidence type="ECO:0000313" key="1">
    <source>
        <dbReference type="EMBL" id="UXH46061.1"/>
    </source>
</evidence>
<accession>A0ACD4CCQ1</accession>
<organism evidence="1 2">
    <name type="scientific">Rossellomorea vietnamensis</name>
    <dbReference type="NCBI Taxonomy" id="218284"/>
    <lineage>
        <taxon>Bacteria</taxon>
        <taxon>Bacillati</taxon>
        <taxon>Bacillota</taxon>
        <taxon>Bacilli</taxon>
        <taxon>Bacillales</taxon>
        <taxon>Bacillaceae</taxon>
        <taxon>Rossellomorea</taxon>
    </lineage>
</organism>